<keyword evidence="4" id="KW-1185">Reference proteome</keyword>
<name>A0AAD7ZAT1_DIPPU</name>
<proteinExistence type="predicted"/>
<dbReference type="PANTHER" id="PTHR21367">
    <property type="entry name" value="ARGININE-TRNA-PROTEIN TRANSFERASE 1"/>
    <property type="match status" value="1"/>
</dbReference>
<comment type="caution">
    <text evidence="3">The sequence shown here is derived from an EMBL/GenBank/DDBJ whole genome shotgun (WGS) entry which is preliminary data.</text>
</comment>
<evidence type="ECO:0000313" key="4">
    <source>
        <dbReference type="Proteomes" id="UP001233999"/>
    </source>
</evidence>
<dbReference type="EMBL" id="JASPKZ010009375">
    <property type="protein sequence ID" value="KAJ9577113.1"/>
    <property type="molecule type" value="Genomic_DNA"/>
</dbReference>
<feature type="non-terminal residue" evidence="3">
    <location>
        <position position="388"/>
    </location>
</feature>
<dbReference type="InterPro" id="IPR017137">
    <property type="entry name" value="Arg-tRNA-P_Trfase_1_euk"/>
</dbReference>
<reference evidence="3" key="2">
    <citation type="submission" date="2023-05" db="EMBL/GenBank/DDBJ databases">
        <authorList>
            <person name="Fouks B."/>
        </authorList>
    </citation>
    <scope>NUCLEOTIDE SEQUENCE</scope>
    <source>
        <strain evidence="3">Stay&amp;Tobe</strain>
        <tissue evidence="3">Testes</tissue>
    </source>
</reference>
<evidence type="ECO:0000256" key="1">
    <source>
        <dbReference type="SAM" id="MobiDB-lite"/>
    </source>
</evidence>
<dbReference type="PANTHER" id="PTHR21367:SF1">
    <property type="entry name" value="ARGINYL-TRNA--PROTEIN TRANSFERASE 1"/>
    <property type="match status" value="1"/>
</dbReference>
<dbReference type="PIRSF" id="PIRSF037207">
    <property type="entry name" value="ATE1_euk"/>
    <property type="match status" value="1"/>
</dbReference>
<dbReference type="InterPro" id="IPR007471">
    <property type="entry name" value="N-end_Aminoacyl_Trfase_N"/>
</dbReference>
<dbReference type="GO" id="GO:0005737">
    <property type="term" value="C:cytoplasm"/>
    <property type="evidence" value="ECO:0007669"/>
    <property type="project" value="TreeGrafter"/>
</dbReference>
<dbReference type="Proteomes" id="UP001233999">
    <property type="component" value="Unassembled WGS sequence"/>
</dbReference>
<accession>A0AAD7ZAT1</accession>
<feature type="region of interest" description="Disordered" evidence="1">
    <location>
        <begin position="164"/>
        <end position="210"/>
    </location>
</feature>
<dbReference type="GO" id="GO:0004057">
    <property type="term" value="F:arginyl-tRNA--protein transferase activity"/>
    <property type="evidence" value="ECO:0007669"/>
    <property type="project" value="InterPro"/>
</dbReference>
<evidence type="ECO:0000259" key="2">
    <source>
        <dbReference type="Pfam" id="PF04376"/>
    </source>
</evidence>
<evidence type="ECO:0000313" key="3">
    <source>
        <dbReference type="EMBL" id="KAJ9577113.1"/>
    </source>
</evidence>
<organism evidence="3 4">
    <name type="scientific">Diploptera punctata</name>
    <name type="common">Pacific beetle cockroach</name>
    <dbReference type="NCBI Taxonomy" id="6984"/>
    <lineage>
        <taxon>Eukaryota</taxon>
        <taxon>Metazoa</taxon>
        <taxon>Ecdysozoa</taxon>
        <taxon>Arthropoda</taxon>
        <taxon>Hexapoda</taxon>
        <taxon>Insecta</taxon>
        <taxon>Pterygota</taxon>
        <taxon>Neoptera</taxon>
        <taxon>Polyneoptera</taxon>
        <taxon>Dictyoptera</taxon>
        <taxon>Blattodea</taxon>
        <taxon>Blaberoidea</taxon>
        <taxon>Blaberidae</taxon>
        <taxon>Diplopterinae</taxon>
        <taxon>Diploptera</taxon>
    </lineage>
</organism>
<reference evidence="3" key="1">
    <citation type="journal article" date="2023" name="IScience">
        <title>Live-bearing cockroach genome reveals convergent evolutionary mechanisms linked to viviparity in insects and beyond.</title>
        <authorList>
            <person name="Fouks B."/>
            <person name="Harrison M.C."/>
            <person name="Mikhailova A.A."/>
            <person name="Marchal E."/>
            <person name="English S."/>
            <person name="Carruthers M."/>
            <person name="Jennings E.C."/>
            <person name="Chiamaka E.L."/>
            <person name="Frigard R.A."/>
            <person name="Pippel M."/>
            <person name="Attardo G.M."/>
            <person name="Benoit J.B."/>
            <person name="Bornberg-Bauer E."/>
            <person name="Tobe S.S."/>
        </authorList>
    </citation>
    <scope>NUCLEOTIDE SEQUENCE</scope>
    <source>
        <strain evidence="3">Stay&amp;Tobe</strain>
    </source>
</reference>
<protein>
    <recommendedName>
        <fullName evidence="2">N-end aminoacyl transferase N-terminal domain-containing protein</fullName>
    </recommendedName>
</protein>
<dbReference type="Pfam" id="PF04376">
    <property type="entry name" value="ATE_N"/>
    <property type="match status" value="1"/>
</dbReference>
<sequence length="388" mass="43969">MSARDYSIVEYYAEHEGYRCGYCKSTDTNYSHGMWAHKMTVHDYQDLIDRGWRRSGRYCYKPTMNVTCCPMYTIKCAAVDFKLSKSQKKVLKRVNRFLSHGDTKAVADDSVSAGGSSLTSEGSDFPVPLDIPDLHKKALRAEKNLENTKVVSVDPSLSGRIDISSEQKEIFQDKEKKESKTDDALGETASSGTGGSDSRKVCRTGTGADVSRPPCKKAKLIRLERKHQKLLKQGYSETEIDSMMKKGKQQQEGKTIDDILNEPLPANPAHRLEIRLVRSSPPSHEFEQTSQQAYEVYRKYQMAVHGDPPDKCTHRQYVRFLVNSPLQLVLLKVGSPEFMRSLVASQKLFAKYQMAIHNEPPEECKPQNFYEFLVDSPLENSLLFYLGV</sequence>
<feature type="compositionally biased region" description="Basic and acidic residues" evidence="1">
    <location>
        <begin position="164"/>
        <end position="183"/>
    </location>
</feature>
<dbReference type="AlphaFoldDB" id="A0AAD7ZAT1"/>
<gene>
    <name evidence="3" type="ORF">L9F63_006321</name>
</gene>
<feature type="domain" description="N-end aminoacyl transferase N-terminal" evidence="2">
    <location>
        <begin position="19"/>
        <end position="89"/>
    </location>
</feature>
<dbReference type="InterPro" id="IPR030700">
    <property type="entry name" value="N-end_Aminoacyl_Trfase"/>
</dbReference>